<dbReference type="AlphaFoldDB" id="A0A410HX36"/>
<dbReference type="Pfam" id="PF02949">
    <property type="entry name" value="7tm_6"/>
    <property type="match status" value="1"/>
</dbReference>
<keyword evidence="3" id="KW-0716">Sensory transduction</keyword>
<evidence type="ECO:0000256" key="4">
    <source>
        <dbReference type="ARBA" id="ARBA00022692"/>
    </source>
</evidence>
<accession>A0A410HX36</accession>
<keyword evidence="2" id="KW-1003">Cell membrane</keyword>
<keyword evidence="7" id="KW-0472">Membrane</keyword>
<keyword evidence="8 10" id="KW-0675">Receptor</keyword>
<dbReference type="PANTHER" id="PTHR21137:SF35">
    <property type="entry name" value="ODORANT RECEPTOR 19A-RELATED"/>
    <property type="match status" value="1"/>
</dbReference>
<evidence type="ECO:0000256" key="6">
    <source>
        <dbReference type="ARBA" id="ARBA00022989"/>
    </source>
</evidence>
<evidence type="ECO:0000256" key="5">
    <source>
        <dbReference type="ARBA" id="ARBA00022725"/>
    </source>
</evidence>
<evidence type="ECO:0000256" key="9">
    <source>
        <dbReference type="ARBA" id="ARBA00023224"/>
    </source>
</evidence>
<reference evidence="10" key="1">
    <citation type="submission" date="2018-04" db="EMBL/GenBank/DDBJ databases">
        <title>Identification and expression profiles of candidate chemosensory membrane proteins in the band-winged grasshopper, Oedaleus asiaticus.</title>
        <authorList>
            <person name="Zhou Y."/>
            <person name="Pang B."/>
        </authorList>
    </citation>
    <scope>NUCLEOTIDE SEQUENCE</scope>
</reference>
<keyword evidence="5" id="KW-0552">Olfaction</keyword>
<dbReference type="InterPro" id="IPR004117">
    <property type="entry name" value="7tm6_olfct_rcpt"/>
</dbReference>
<evidence type="ECO:0000256" key="2">
    <source>
        <dbReference type="ARBA" id="ARBA00022475"/>
    </source>
</evidence>
<organism evidence="10">
    <name type="scientific">Oedaleus asiaticus</name>
    <dbReference type="NCBI Taxonomy" id="244712"/>
    <lineage>
        <taxon>Eukaryota</taxon>
        <taxon>Metazoa</taxon>
        <taxon>Ecdysozoa</taxon>
        <taxon>Arthropoda</taxon>
        <taxon>Hexapoda</taxon>
        <taxon>Insecta</taxon>
        <taxon>Pterygota</taxon>
        <taxon>Neoptera</taxon>
        <taxon>Polyneoptera</taxon>
        <taxon>Orthoptera</taxon>
        <taxon>Caelifera</taxon>
        <taxon>Acrididea</taxon>
        <taxon>Acridomorpha</taxon>
        <taxon>Acridoidea</taxon>
        <taxon>Acrididae</taxon>
        <taxon>Oedipodinae</taxon>
        <taxon>Oedaleus</taxon>
    </lineage>
</organism>
<dbReference type="PANTHER" id="PTHR21137">
    <property type="entry name" value="ODORANT RECEPTOR"/>
    <property type="match status" value="1"/>
</dbReference>
<keyword evidence="6" id="KW-1133">Transmembrane helix</keyword>
<dbReference type="GO" id="GO:0007165">
    <property type="term" value="P:signal transduction"/>
    <property type="evidence" value="ECO:0007669"/>
    <property type="project" value="UniProtKB-KW"/>
</dbReference>
<protein>
    <submittedName>
        <fullName evidence="10">Olfactory receptor OR45</fullName>
    </submittedName>
</protein>
<sequence length="77" mass="8842">MVIDQSERLRSSAYSCGWPDADGRFKRALLILVFRTSQPLEIVVGKLIHLSNETFLQVLNISYTLINLLYQFQGPKE</sequence>
<evidence type="ECO:0000256" key="8">
    <source>
        <dbReference type="ARBA" id="ARBA00023170"/>
    </source>
</evidence>
<evidence type="ECO:0000256" key="1">
    <source>
        <dbReference type="ARBA" id="ARBA00004651"/>
    </source>
</evidence>
<name>A0A410HX36_9ORTH</name>
<keyword evidence="4" id="KW-0812">Transmembrane</keyword>
<dbReference type="GO" id="GO:0005549">
    <property type="term" value="F:odorant binding"/>
    <property type="evidence" value="ECO:0007669"/>
    <property type="project" value="InterPro"/>
</dbReference>
<evidence type="ECO:0000256" key="3">
    <source>
        <dbReference type="ARBA" id="ARBA00022606"/>
    </source>
</evidence>
<comment type="subcellular location">
    <subcellularLocation>
        <location evidence="1">Cell membrane</location>
        <topology evidence="1">Multi-pass membrane protein</topology>
    </subcellularLocation>
</comment>
<dbReference type="GO" id="GO:0005886">
    <property type="term" value="C:plasma membrane"/>
    <property type="evidence" value="ECO:0007669"/>
    <property type="project" value="UniProtKB-SubCell"/>
</dbReference>
<keyword evidence="9" id="KW-0807">Transducer</keyword>
<dbReference type="GO" id="GO:0004984">
    <property type="term" value="F:olfactory receptor activity"/>
    <property type="evidence" value="ECO:0007669"/>
    <property type="project" value="InterPro"/>
</dbReference>
<evidence type="ECO:0000256" key="7">
    <source>
        <dbReference type="ARBA" id="ARBA00023136"/>
    </source>
</evidence>
<dbReference type="EMBL" id="MH196317">
    <property type="protein sequence ID" value="QAB43924.1"/>
    <property type="molecule type" value="mRNA"/>
</dbReference>
<proteinExistence type="evidence at transcript level"/>
<evidence type="ECO:0000313" key="10">
    <source>
        <dbReference type="EMBL" id="QAB43924.1"/>
    </source>
</evidence>